<dbReference type="EMBL" id="JACEEZ010002412">
    <property type="protein sequence ID" value="KAG0728245.1"/>
    <property type="molecule type" value="Genomic_DNA"/>
</dbReference>
<evidence type="ECO:0000313" key="3">
    <source>
        <dbReference type="Proteomes" id="UP000770661"/>
    </source>
</evidence>
<accession>A0A8J4YHK0</accession>
<evidence type="ECO:0000313" key="2">
    <source>
        <dbReference type="EMBL" id="KAG0728245.1"/>
    </source>
</evidence>
<dbReference type="Proteomes" id="UP000770661">
    <property type="component" value="Unassembled WGS sequence"/>
</dbReference>
<evidence type="ECO:0000256" key="1">
    <source>
        <dbReference type="SAM" id="MobiDB-lite"/>
    </source>
</evidence>
<protein>
    <submittedName>
        <fullName evidence="2">Uncharacterized protein</fullName>
    </submittedName>
</protein>
<feature type="region of interest" description="Disordered" evidence="1">
    <location>
        <begin position="370"/>
        <end position="397"/>
    </location>
</feature>
<proteinExistence type="predicted"/>
<gene>
    <name evidence="2" type="ORF">GWK47_032888</name>
</gene>
<organism evidence="2 3">
    <name type="scientific">Chionoecetes opilio</name>
    <name type="common">Atlantic snow crab</name>
    <name type="synonym">Cancer opilio</name>
    <dbReference type="NCBI Taxonomy" id="41210"/>
    <lineage>
        <taxon>Eukaryota</taxon>
        <taxon>Metazoa</taxon>
        <taxon>Ecdysozoa</taxon>
        <taxon>Arthropoda</taxon>
        <taxon>Crustacea</taxon>
        <taxon>Multicrustacea</taxon>
        <taxon>Malacostraca</taxon>
        <taxon>Eumalacostraca</taxon>
        <taxon>Eucarida</taxon>
        <taxon>Decapoda</taxon>
        <taxon>Pleocyemata</taxon>
        <taxon>Brachyura</taxon>
        <taxon>Eubrachyura</taxon>
        <taxon>Majoidea</taxon>
        <taxon>Majidae</taxon>
        <taxon>Chionoecetes</taxon>
    </lineage>
</organism>
<reference evidence="2" key="1">
    <citation type="submission" date="2020-07" db="EMBL/GenBank/DDBJ databases">
        <title>The High-quality genome of the commercially important snow crab, Chionoecetes opilio.</title>
        <authorList>
            <person name="Jeong J.-H."/>
            <person name="Ryu S."/>
        </authorList>
    </citation>
    <scope>NUCLEOTIDE SEQUENCE</scope>
    <source>
        <strain evidence="2">MADBK_172401_WGS</strain>
        <tissue evidence="2">Digestive gland</tissue>
    </source>
</reference>
<name>A0A8J4YHK0_CHIOP</name>
<feature type="region of interest" description="Disordered" evidence="1">
    <location>
        <begin position="1052"/>
        <end position="1079"/>
    </location>
</feature>
<sequence>MCWSVSDTRDCCVLCLVLTGELPSASDGTPWCFPLLIPWSSRTVLSVSLGNPAEPSFPEGLYKSSGPVISRVAEMAARTGSIRSGHSTQEQCASGVGRLGCRISSARDGPDDRLATLETLEETTTAGRPAGPQVVRSEKVGFLEWRGRVAADYLSKLLLKAGDVEKNPGPESGVVVAVELQRRRPGMSVNMETPQAPAKKLCIIHQAVSDGDEHFLEENDTALCLQKLAMGFNQRAVLPLSIKPHVFTNLAWDNIDRLEETLTGKGTSHRVNGIAVQTKFYGPYPPRPELPRIDKLKQRSVNIEHEELEVYLACARVGPQPLPTNESHILEAQESAQVAGLNEGELKYVRYHSECRKPIVNKNKIERLRKRSRTDSPVCAPRGPGRPSSAVGSVRPKRSKTIPKEQVCLFSNCDFCPKNDSEPLHRVLTDSMGKTLLQIKQKTPDDHVRVSVADLEEPGDASALEKHYHRTCLRSAQRISTRTDHSNVPLIRSVCDAQLVLAIQNTLSDEDVTLSMAEVNDAYLSILKRYRVDVNESENYRKYLKRLISERLPEVKFVTSLRRNEPDRLVLSTAVTMAMDYRSSMMNDDEIVGHLKNVANLLREEMLQQRSWSFTGSFSNFENPSLLQFIMSLLLFGSHVVKVSGIRDQEVDKTVDVSCQFLVQNTRTDRQVKHQTKKDSAFRQTVQTPLSIGLPLAVHSRVRDKNLVENLSAVYIGSDYLHIIDLEKRVEQSVLQRMKEAGGFCLPNFVKKGLNTWFAIDNIDLLEDTPTGQGTFHGTVVVMFQQDKDGEFMNRPLEIPEKLLSQKPLAFDVNMGQEPVIKTTPLRLSVYEMGKRKNILSKDFTHTWALANYLGTDDGTDMIVDFTETESAKEQTQDSDMQRNQEECPMRALQFDAILSVKEQANQPGKLVKKDVMPTWAATKSLLLSQSSDSPTRTNVELGLLKKWTADVLRKIKFNSRRRDTRLAEESNAPAEDGNVGGDETFMALTLVHLQGPLFLYLAGVFLTLAIFIAENVITLFRGLNEGELKYVRYHSECRKPIVNKKQIERLRKRSRTDSPVCAPRGPGRPSSAVGSVRPKRSKTIPKEQVCLFSNCDFCPKNDSEPLHRVLTDSMGKTLLQIKQKTPDDHRISTRTDHSNVPLIRSVCDAQLVLAIQNTLSDEDVTLSMAEVNDAYLSILKRYRVDVNESENYRKYLKRLISERLPEVKFVTSLRRNEPDRLVLSTAVTMAMDYRSSMMNDDGHLKNVANLLREEMLQQRSWSFTGSFSNFENPSLLQFFMSHLLFGSHVVKVSGIRDQEVDKTVDVSCQFLVQNTRTDRQVKHQTKKDSAFRQTVQTPLSIGLPLAVHSRVRDKNLVENLSALYIGSDYLHIIDLEKRVEQSVLQRMKEAGGFCLPNFVKKGLNTWFAIDNIDLLEDTPTGEGTFHGTVVVMFQQDKDGEFMNRPLEIPEKLISQKPLAFDVNMVQEPVIKTTPLRLSVYEMGKRKNILSKDFTHTWALANYLGTDDGTDMIVDFTETESAKEQTQDSDMQRNQEECPHESTPVDAILSVKEQANQPGKLVKKDVMPTWAATKSLLLSQSSDSPTRTNVEVIAPLFKTTPTDYGTLYTVLRLAQGISATVIGPQRKTLITLDLDLYSRALKIQQSVGDTDWILRAGALHIAFAALHALGKTIDGSGLDICAIESGAYTSAALRGIFSGKAYKRGIEYHITISLAIMMMRFDVILSTLSKGPVSVRCNAFKDKLHSRNPDMTEDYEYVRSWYAGNVKPLEEDENIGEFAEFLSAYLDQVESLLHFVSSCRSGDWQSYLASLENLIKYFFARDLLNYARLMPVHLAQMNALEDNEPETWNALMSGDFVVAKSEIPFTNLATDQALEQEIKKLKGHGRMVGLSRDEAALNRLVTTTPCLARIVDEYLESFPKVSRSSERTEHYQLSGQIALRSRENAIQIRQSIELHCTDNPFRMKTPLKSLVSSALVPEVAKHDILHYAEKGQKRFEEFVCERLTTTSNLSVWDKMKKLKLKAFSSWMDKSKVRIGDKVIKLREDRNLLADFSLFREADQV</sequence>
<dbReference type="OrthoDB" id="8060926at2759"/>
<dbReference type="PANTHER" id="PTHR47018">
    <property type="entry name" value="CXC DOMAIN-CONTAINING PROTEIN-RELATED"/>
    <property type="match status" value="1"/>
</dbReference>
<dbReference type="PANTHER" id="PTHR47018:SF3">
    <property type="entry name" value="MYCBP-ASSOCIATED PROTEIN"/>
    <property type="match status" value="1"/>
</dbReference>
<keyword evidence="3" id="KW-1185">Reference proteome</keyword>
<comment type="caution">
    <text evidence="2">The sequence shown here is derived from an EMBL/GenBank/DDBJ whole genome shotgun (WGS) entry which is preliminary data.</text>
</comment>